<dbReference type="EMBL" id="CP114040">
    <property type="protein sequence ID" value="WAS91570.1"/>
    <property type="molecule type" value="Genomic_DNA"/>
</dbReference>
<dbReference type="RefSeq" id="WP_269033932.1">
    <property type="nucleotide sequence ID" value="NZ_CP114040.1"/>
</dbReference>
<dbReference type="Proteomes" id="UP001164459">
    <property type="component" value="Chromosome"/>
</dbReference>
<proteinExistence type="predicted"/>
<name>A0ABY7GXE7_9BACT</name>
<sequence>MERPVLLIRPEDLIWLEISFDNLVLDTSGQMPVLRRADEAQDAHLVLELPAQAVAEEAFYFDKLEPPPASGEFPTWPPARTILASPTRLVFRVPPEVPTIQYSPEGILAILSSCRLAVARVARSDLPPGEPAEPTNPGALETAIEAPYRLVLSPDQCAAWEHSAKPVTHGERTELWHTRLGFRPPQEGDEDAACVPTETPNIRAIWSQDAPGAYEPLEDVCPPPIKEPGEQTLRPVVHDAMLNSLWPALRWELARLTTTRNTPDPASEYSAPLAARQVILSSLGAWLDLYGEWRYPSPVARFEHRATLGREQYTRVELRGFYWPLGHRATIVVLTERRLRPDPDQVPPIAYLVQEMSIETAEPIKYYAPEVSPSGGRQFPFQSVRIVTERTPRIPHDDVPTEHSFWIRLGGSDFMFAVEGVDGDGNTIRWQMPLAFVCQQAMVEDFIKLETEFTGERSRRPLNGQRLAYVAESQAGAGQASGKTSLTTQHFTFATAAPAVADPAAPSFLPVMASAEVLVPAIQYLTRDGLGVQTIRYFQGFLEQGLKPELGEVFAEFVQPPGGALPGLDMPPELGGGLANLRPQFAGLSRELGPIGQLPLLVPGTTDIVPPDPLEMLRESELLGGIKIRDIVELPNWGDLAPSEPGLPSVPKIPGLTVTYDDPRDPKLVTATLQFKPNVRDRDLGFLEFYASALPPGAEDGPGPAAVLELVAETQIRRDGSAPTTQVRGTLTDFVLRIKDVVELRFERFGFLSRGGEKPDVSVGLRKVTFLGALAFVDQLTKFIEPAGFSDPPSLEVTPDGLMLAYSTTLPPIPVGIFSLENISLGASLFLPLFGGRPFAVGFQFARRHSKFRVGIAPFAGGGFFGIVVSARGVQEIEAGIEFGGSLSLNLGVASGGVSVMAGIDFKLENTSTGTRSALTGYFRANGALEVLGIVRISLEIYIGLTVQFKTAENSKIIIHGEARIVLEVSVLFFSASVTLSVERSFDGPDPGFAENMPLPAWKRYSLAFA</sequence>
<reference evidence="1" key="1">
    <citation type="submission" date="2022-11" db="EMBL/GenBank/DDBJ databases">
        <title>Minimal conservation of predation-associated metabolite biosynthetic gene clusters underscores biosynthetic potential of Myxococcota including descriptions for ten novel species: Archangium lansinium sp. nov., Myxococcus landrumus sp. nov., Nannocystis bai.</title>
        <authorList>
            <person name="Ahearne A."/>
            <person name="Stevens C."/>
            <person name="Dowd S."/>
        </authorList>
    </citation>
    <scope>NUCLEOTIDE SEQUENCE</scope>
    <source>
        <strain evidence="1">Fl3</strain>
    </source>
</reference>
<protein>
    <submittedName>
        <fullName evidence="1">Uncharacterized protein</fullName>
    </submittedName>
</protein>
<evidence type="ECO:0000313" key="1">
    <source>
        <dbReference type="EMBL" id="WAS91570.1"/>
    </source>
</evidence>
<keyword evidence="2" id="KW-1185">Reference proteome</keyword>
<gene>
    <name evidence="1" type="ORF">O0S08_35770</name>
</gene>
<evidence type="ECO:0000313" key="2">
    <source>
        <dbReference type="Proteomes" id="UP001164459"/>
    </source>
</evidence>
<organism evidence="1 2">
    <name type="scientific">Nannocystis punicea</name>
    <dbReference type="NCBI Taxonomy" id="2995304"/>
    <lineage>
        <taxon>Bacteria</taxon>
        <taxon>Pseudomonadati</taxon>
        <taxon>Myxococcota</taxon>
        <taxon>Polyangia</taxon>
        <taxon>Nannocystales</taxon>
        <taxon>Nannocystaceae</taxon>
        <taxon>Nannocystis</taxon>
    </lineage>
</organism>
<accession>A0ABY7GXE7</accession>